<comment type="caution">
    <text evidence="2">The sequence shown here is derived from an EMBL/GenBank/DDBJ whole genome shotgun (WGS) entry which is preliminary data.</text>
</comment>
<sequence>AYAELLGPPARTALAPWLVAAPTEPAASMSSERYESITNFQPELSAATAVVPVADWHELLFLTGQVLKHDNPLAQERWLEGLLRLQAELPADYAEQLQPYLPQIITWGREPGQPLTAEQVREVLAQGHLVSGHAGLAEALVLGWLLGFPEPLVPL</sequence>
<dbReference type="InterPro" id="IPR056726">
    <property type="entry name" value="DUF7824"/>
</dbReference>
<proteinExistence type="predicted"/>
<dbReference type="Pfam" id="PF25148">
    <property type="entry name" value="DUF7824"/>
    <property type="match status" value="1"/>
</dbReference>
<evidence type="ECO:0000259" key="1">
    <source>
        <dbReference type="Pfam" id="PF25148"/>
    </source>
</evidence>
<protein>
    <recommendedName>
        <fullName evidence="1">DUF7824 domain-containing protein</fullName>
    </recommendedName>
</protein>
<feature type="domain" description="DUF7824" evidence="1">
    <location>
        <begin position="47"/>
        <end position="111"/>
    </location>
</feature>
<dbReference type="EMBL" id="BKCJ011529241">
    <property type="protein sequence ID" value="GFD40175.1"/>
    <property type="molecule type" value="Genomic_DNA"/>
</dbReference>
<reference evidence="2" key="1">
    <citation type="journal article" date="2019" name="Sci. Rep.">
        <title>Draft genome of Tanacetum cinerariifolium, the natural source of mosquito coil.</title>
        <authorList>
            <person name="Yamashiro T."/>
            <person name="Shiraishi A."/>
            <person name="Satake H."/>
            <person name="Nakayama K."/>
        </authorList>
    </citation>
    <scope>NUCLEOTIDE SEQUENCE</scope>
</reference>
<accession>A0A699VX76</accession>
<feature type="non-terminal residue" evidence="2">
    <location>
        <position position="1"/>
    </location>
</feature>
<gene>
    <name evidence="2" type="ORF">Tci_912144</name>
</gene>
<feature type="non-terminal residue" evidence="2">
    <location>
        <position position="155"/>
    </location>
</feature>
<organism evidence="2">
    <name type="scientific">Tanacetum cinerariifolium</name>
    <name type="common">Dalmatian daisy</name>
    <name type="synonym">Chrysanthemum cinerariifolium</name>
    <dbReference type="NCBI Taxonomy" id="118510"/>
    <lineage>
        <taxon>Eukaryota</taxon>
        <taxon>Viridiplantae</taxon>
        <taxon>Streptophyta</taxon>
        <taxon>Embryophyta</taxon>
        <taxon>Tracheophyta</taxon>
        <taxon>Spermatophyta</taxon>
        <taxon>Magnoliopsida</taxon>
        <taxon>eudicotyledons</taxon>
        <taxon>Gunneridae</taxon>
        <taxon>Pentapetalae</taxon>
        <taxon>asterids</taxon>
        <taxon>campanulids</taxon>
        <taxon>Asterales</taxon>
        <taxon>Asteraceae</taxon>
        <taxon>Asteroideae</taxon>
        <taxon>Anthemideae</taxon>
        <taxon>Anthemidinae</taxon>
        <taxon>Tanacetum</taxon>
    </lineage>
</organism>
<evidence type="ECO:0000313" key="2">
    <source>
        <dbReference type="EMBL" id="GFD40175.1"/>
    </source>
</evidence>
<name>A0A699VX76_TANCI</name>
<dbReference type="AlphaFoldDB" id="A0A699VX76"/>